<evidence type="ECO:0000313" key="3">
    <source>
        <dbReference type="Proteomes" id="UP000269945"/>
    </source>
</evidence>
<reference evidence="2 3" key="1">
    <citation type="submission" date="2018-10" db="EMBL/GenBank/DDBJ databases">
        <authorList>
            <person name="Ekblom R."/>
            <person name="Jareborg N."/>
        </authorList>
    </citation>
    <scope>NUCLEOTIDE SEQUENCE [LARGE SCALE GENOMIC DNA]</scope>
    <source>
        <tissue evidence="2">Muscle</tissue>
    </source>
</reference>
<feature type="non-terminal residue" evidence="2">
    <location>
        <position position="78"/>
    </location>
</feature>
<proteinExistence type="predicted"/>
<dbReference type="Pfam" id="PF15277">
    <property type="entry name" value="Sec3-PIP2_bind"/>
    <property type="match status" value="1"/>
</dbReference>
<keyword evidence="3" id="KW-1185">Reference proteome</keyword>
<organism evidence="2 3">
    <name type="scientific">Gulo gulo</name>
    <name type="common">Wolverine</name>
    <name type="synonym">Gluton</name>
    <dbReference type="NCBI Taxonomy" id="48420"/>
    <lineage>
        <taxon>Eukaryota</taxon>
        <taxon>Metazoa</taxon>
        <taxon>Chordata</taxon>
        <taxon>Craniata</taxon>
        <taxon>Vertebrata</taxon>
        <taxon>Euteleostomi</taxon>
        <taxon>Mammalia</taxon>
        <taxon>Eutheria</taxon>
        <taxon>Laurasiatheria</taxon>
        <taxon>Carnivora</taxon>
        <taxon>Caniformia</taxon>
        <taxon>Musteloidea</taxon>
        <taxon>Mustelidae</taxon>
        <taxon>Guloninae</taxon>
        <taxon>Gulo</taxon>
    </lineage>
</organism>
<accession>A0A9X9MBF2</accession>
<dbReference type="InterPro" id="IPR028258">
    <property type="entry name" value="Sec3-PIP2_bind"/>
</dbReference>
<dbReference type="EMBL" id="CYRY02045717">
    <property type="protein sequence ID" value="VCX41245.1"/>
    <property type="molecule type" value="Genomic_DNA"/>
</dbReference>
<dbReference type="AlphaFoldDB" id="A0A9X9MBF2"/>
<sequence>LSRSRSICTSLLKSSSRSRTGITSACQDNPFFDLHFKKVYSLEAYSCASKYAFARTVNKLNHAYLKKDLQIVNFDSTY</sequence>
<feature type="domain" description="Exocyst complex component Sec3 PIP2-binding N-terminal" evidence="1">
    <location>
        <begin position="26"/>
        <end position="62"/>
    </location>
</feature>
<feature type="non-terminal residue" evidence="2">
    <location>
        <position position="1"/>
    </location>
</feature>
<protein>
    <recommendedName>
        <fullName evidence="1">Exocyst complex component Sec3 PIP2-binding N-terminal domain-containing protein</fullName>
    </recommendedName>
</protein>
<comment type="caution">
    <text evidence="2">The sequence shown here is derived from an EMBL/GenBank/DDBJ whole genome shotgun (WGS) entry which is preliminary data.</text>
</comment>
<gene>
    <name evidence="2" type="ORF">BN2614_LOCUS3</name>
</gene>
<evidence type="ECO:0000259" key="1">
    <source>
        <dbReference type="Pfam" id="PF15277"/>
    </source>
</evidence>
<dbReference type="Proteomes" id="UP000269945">
    <property type="component" value="Unassembled WGS sequence"/>
</dbReference>
<evidence type="ECO:0000313" key="2">
    <source>
        <dbReference type="EMBL" id="VCX41245.1"/>
    </source>
</evidence>
<name>A0A9X9MBF2_GULGU</name>